<dbReference type="Proteomes" id="UP000074561">
    <property type="component" value="Chromosome"/>
</dbReference>
<dbReference type="InterPro" id="IPR022053">
    <property type="entry name" value="DUF3613"/>
</dbReference>
<accession>A0A127Q174</accession>
<feature type="region of interest" description="Disordered" evidence="1">
    <location>
        <begin position="42"/>
        <end position="63"/>
    </location>
</feature>
<dbReference type="AlphaFoldDB" id="A0A127Q174"/>
<evidence type="ECO:0000256" key="1">
    <source>
        <dbReference type="SAM" id="MobiDB-lite"/>
    </source>
</evidence>
<reference evidence="2 3" key="1">
    <citation type="submission" date="2015-11" db="EMBL/GenBank/DDBJ databases">
        <title>Exploring the genomic traits of fungus-feeding bacterial genus Collimonas.</title>
        <authorList>
            <person name="Song C."/>
            <person name="Schmidt R."/>
            <person name="de Jager V."/>
            <person name="Krzyzanowska D."/>
            <person name="Jongedijk E."/>
            <person name="Cankar K."/>
            <person name="Beekwilder J."/>
            <person name="van Veen A."/>
            <person name="de Boer W."/>
            <person name="van Veen J.A."/>
            <person name="Garbeva P."/>
        </authorList>
    </citation>
    <scope>NUCLEOTIDE SEQUENCE [LARGE SCALE GENOMIC DNA]</scope>
    <source>
        <strain evidence="2 3">Ter91</strain>
    </source>
</reference>
<dbReference type="Pfam" id="PF12266">
    <property type="entry name" value="DUF3613"/>
    <property type="match status" value="1"/>
</dbReference>
<gene>
    <name evidence="2" type="ORF">CPter91_1006</name>
</gene>
<evidence type="ECO:0000313" key="3">
    <source>
        <dbReference type="Proteomes" id="UP000074561"/>
    </source>
</evidence>
<sequence length="123" mass="13119">MSEVYAQNMTPLTGALLQEPVSNVNATAPVASTPSANYQQAAASAAVPAQSPSAAERPEQAPRVHIGDVTRTLLQAQADGRVAGARLPMLGATADVSWQRYLDSFKHPLPEFYENKVTKKQSN</sequence>
<dbReference type="EMBL" id="CP013234">
    <property type="protein sequence ID" value="AMP03392.1"/>
    <property type="molecule type" value="Genomic_DNA"/>
</dbReference>
<evidence type="ECO:0000313" key="2">
    <source>
        <dbReference type="EMBL" id="AMP03392.1"/>
    </source>
</evidence>
<evidence type="ECO:0008006" key="4">
    <source>
        <dbReference type="Google" id="ProtNLM"/>
    </source>
</evidence>
<proteinExistence type="predicted"/>
<dbReference type="PATRIC" id="fig|279113.9.peg.1001"/>
<feature type="compositionally biased region" description="Low complexity" evidence="1">
    <location>
        <begin position="42"/>
        <end position="55"/>
    </location>
</feature>
<dbReference type="STRING" id="279113.CPter91_1006"/>
<name>A0A127Q174_9BURK</name>
<dbReference type="KEGG" id="cpra:CPter91_1006"/>
<organism evidence="2 3">
    <name type="scientific">Collimonas pratensis</name>
    <dbReference type="NCBI Taxonomy" id="279113"/>
    <lineage>
        <taxon>Bacteria</taxon>
        <taxon>Pseudomonadati</taxon>
        <taxon>Pseudomonadota</taxon>
        <taxon>Betaproteobacteria</taxon>
        <taxon>Burkholderiales</taxon>
        <taxon>Oxalobacteraceae</taxon>
        <taxon>Collimonas</taxon>
    </lineage>
</organism>
<protein>
    <recommendedName>
        <fullName evidence="4">DUF3613 domain-containing protein</fullName>
    </recommendedName>
</protein>